<dbReference type="AlphaFoldDB" id="A6VVK1"/>
<dbReference type="HOGENOM" id="CLU_838884_0_0_6"/>
<dbReference type="KEGG" id="mmw:Mmwyl1_1552"/>
<protein>
    <submittedName>
        <fullName evidence="1">Uncharacterized protein</fullName>
    </submittedName>
</protein>
<name>A6VVK1_MARMS</name>
<evidence type="ECO:0000313" key="1">
    <source>
        <dbReference type="EMBL" id="ABR70480.1"/>
    </source>
</evidence>
<sequence>MTAKYRLYGFTSPNNATPSFSTPIFEKDNSLYVQVIDKKENIKDFERISGPQIDCYQGSSDELYSSGDEALFCVRDQFHDMTFDTKENLKKYLQSKIYYYIDSPYFYKSVSEFCDYSIPEFFGCRTNRDYLARQVISNLIPEFTKVSDVRLEHIRPNVNSKYEYNMIGFRNLQLEKPAISLKSKYQDIRALYEAFLSFAQVKHSRMANEKVFVDSLNMSKDVFSDWLDKDDIDYSFVKENLVFILNTKLEKNSEHRHKKYKVKKTNEFKRFYTDEMIVKSIKNNDQITADGVSLIIYVTSLLSKHAEYESDGLTTSTSSFSHFRKVTKQSR</sequence>
<dbReference type="EMBL" id="CP000749">
    <property type="protein sequence ID" value="ABR70480.1"/>
    <property type="molecule type" value="Genomic_DNA"/>
</dbReference>
<proteinExistence type="predicted"/>
<gene>
    <name evidence="1" type="ordered locus">Mmwyl1_1552</name>
</gene>
<reference evidence="1" key="1">
    <citation type="submission" date="2007-06" db="EMBL/GenBank/DDBJ databases">
        <title>Complete sequence of Marinomonas sp. MWYL1.</title>
        <authorList>
            <consortium name="US DOE Joint Genome Institute"/>
            <person name="Copeland A."/>
            <person name="Lucas S."/>
            <person name="Lapidus A."/>
            <person name="Barry K."/>
            <person name="Glavina del Rio T."/>
            <person name="Dalin E."/>
            <person name="Tice H."/>
            <person name="Pitluck S."/>
            <person name="Kiss H."/>
            <person name="Brettin T."/>
            <person name="Bruce D."/>
            <person name="Detter J.C."/>
            <person name="Han C."/>
            <person name="Schmutz J."/>
            <person name="Larimer F."/>
            <person name="Land M."/>
            <person name="Hauser L."/>
            <person name="Kyrpides N."/>
            <person name="Kim E."/>
            <person name="Johnston A.W.B."/>
            <person name="Todd J.D."/>
            <person name="Rogers R."/>
            <person name="Wexler M."/>
            <person name="Bond P.L."/>
            <person name="Li Y."/>
            <person name="Richardson P."/>
        </authorList>
    </citation>
    <scope>NUCLEOTIDE SEQUENCE [LARGE SCALE GENOMIC DNA]</scope>
    <source>
        <strain evidence="1">MWYL1</strain>
    </source>
</reference>
<organism evidence="1">
    <name type="scientific">Marinomonas sp. (strain MWYL1)</name>
    <dbReference type="NCBI Taxonomy" id="400668"/>
    <lineage>
        <taxon>Bacteria</taxon>
        <taxon>Pseudomonadati</taxon>
        <taxon>Pseudomonadota</taxon>
        <taxon>Gammaproteobacteria</taxon>
        <taxon>Oceanospirillales</taxon>
        <taxon>Oceanospirillaceae</taxon>
        <taxon>Marinomonas</taxon>
    </lineage>
</organism>
<accession>A6VVK1</accession>